<dbReference type="SMART" id="SM00582">
    <property type="entry name" value="RPR"/>
    <property type="match status" value="1"/>
</dbReference>
<name>A0A9D4TJ85_CHLVU</name>
<evidence type="ECO:0000313" key="3">
    <source>
        <dbReference type="EMBL" id="KAI3427042.1"/>
    </source>
</evidence>
<proteinExistence type="predicted"/>
<dbReference type="PANTHER" id="PTHR12460:SF0">
    <property type="entry name" value="CID DOMAIN-CONTAINING PROTEIN-RELATED"/>
    <property type="match status" value="1"/>
</dbReference>
<dbReference type="GO" id="GO:0031124">
    <property type="term" value="P:mRNA 3'-end processing"/>
    <property type="evidence" value="ECO:0007669"/>
    <property type="project" value="TreeGrafter"/>
</dbReference>
<dbReference type="PANTHER" id="PTHR12460">
    <property type="entry name" value="CYCLIN-DEPENDENT KINASE INHIBITOR-RELATED PROTEIN"/>
    <property type="match status" value="1"/>
</dbReference>
<dbReference type="Gene3D" id="1.25.40.90">
    <property type="match status" value="1"/>
</dbReference>
<dbReference type="PROSITE" id="PS51391">
    <property type="entry name" value="CID"/>
    <property type="match status" value="1"/>
</dbReference>
<evidence type="ECO:0000313" key="4">
    <source>
        <dbReference type="Proteomes" id="UP001055712"/>
    </source>
</evidence>
<keyword evidence="4" id="KW-1185">Reference proteome</keyword>
<dbReference type="GO" id="GO:0000993">
    <property type="term" value="F:RNA polymerase II complex binding"/>
    <property type="evidence" value="ECO:0007669"/>
    <property type="project" value="TreeGrafter"/>
</dbReference>
<dbReference type="EMBL" id="SIDB01000010">
    <property type="protein sequence ID" value="KAI3427042.1"/>
    <property type="molecule type" value="Genomic_DNA"/>
</dbReference>
<feature type="region of interest" description="Disordered" evidence="1">
    <location>
        <begin position="364"/>
        <end position="394"/>
    </location>
</feature>
<dbReference type="InterPro" id="IPR006569">
    <property type="entry name" value="CID_dom"/>
</dbReference>
<accession>A0A9D4TJ85</accession>
<sequence length="394" mass="40688">MALNEAIFRSKLDQLNPSQQSIEGTSAWCLFHRQDARRVAEVWEDYFSHADQAKRLAMVYLANDIVQNGRKKGKEFLEEFFRVLPRALRHLLGKGDEKTKQAVNKVIRVWDERKVFGSGGSKTFAEMVHGAEALVSPRGPASSSQPQPERQQHQAQQHQDPHQQQALPTAVPPQLASALQQAAAAAQQTSQLQAAVAAAVPLALGHAAAPDQVSAARGAAQGLGAALQHELVVRQGAAEQLRQLLSQQEGAAAQLGAHLQACSQQLSQLDGKLAQMQQQAAAPAAPAPAQQLHGGASSMDASSTAAVSSAGGAAAAGAAAAAGGAAAAGSHASEAASLAAALTQSTDSAAALLAALMEMPQDQQDGLGAELAGMLQSPAGDAGGGDDLYDPEDF</sequence>
<feature type="domain" description="CID" evidence="2">
    <location>
        <begin position="1"/>
        <end position="132"/>
    </location>
</feature>
<dbReference type="InterPro" id="IPR008942">
    <property type="entry name" value="ENTH_VHS"/>
</dbReference>
<dbReference type="Pfam" id="PF04818">
    <property type="entry name" value="CID"/>
    <property type="match status" value="1"/>
</dbReference>
<protein>
    <recommendedName>
        <fullName evidence="2">CID domain-containing protein</fullName>
    </recommendedName>
</protein>
<gene>
    <name evidence="3" type="ORF">D9Q98_006983</name>
</gene>
<dbReference type="CDD" id="cd16981">
    <property type="entry name" value="CID_RPRD_like"/>
    <property type="match status" value="1"/>
</dbReference>
<dbReference type="OrthoDB" id="10069473at2759"/>
<reference evidence="3" key="1">
    <citation type="journal article" date="2019" name="Plant J.">
        <title>Chlorella vulgaris genome assembly and annotation reveals the molecular basis for metabolic acclimation to high light conditions.</title>
        <authorList>
            <person name="Cecchin M."/>
            <person name="Marcolungo L."/>
            <person name="Rossato M."/>
            <person name="Girolomoni L."/>
            <person name="Cosentino E."/>
            <person name="Cuine S."/>
            <person name="Li-Beisson Y."/>
            <person name="Delledonne M."/>
            <person name="Ballottari M."/>
        </authorList>
    </citation>
    <scope>NUCLEOTIDE SEQUENCE</scope>
    <source>
        <strain evidence="3">211/11P</strain>
    </source>
</reference>
<dbReference type="Proteomes" id="UP001055712">
    <property type="component" value="Unassembled WGS sequence"/>
</dbReference>
<evidence type="ECO:0000256" key="1">
    <source>
        <dbReference type="SAM" id="MobiDB-lite"/>
    </source>
</evidence>
<feature type="region of interest" description="Disordered" evidence="1">
    <location>
        <begin position="277"/>
        <end position="298"/>
    </location>
</feature>
<dbReference type="AlphaFoldDB" id="A0A9D4TJ85"/>
<feature type="region of interest" description="Disordered" evidence="1">
    <location>
        <begin position="136"/>
        <end position="174"/>
    </location>
</feature>
<evidence type="ECO:0000259" key="2">
    <source>
        <dbReference type="PROSITE" id="PS51391"/>
    </source>
</evidence>
<dbReference type="SUPFAM" id="SSF48464">
    <property type="entry name" value="ENTH/VHS domain"/>
    <property type="match status" value="1"/>
</dbReference>
<feature type="compositionally biased region" description="Low complexity" evidence="1">
    <location>
        <begin position="141"/>
        <end position="174"/>
    </location>
</feature>
<reference evidence="3" key="2">
    <citation type="submission" date="2020-11" db="EMBL/GenBank/DDBJ databases">
        <authorList>
            <person name="Cecchin M."/>
            <person name="Marcolungo L."/>
            <person name="Rossato M."/>
            <person name="Girolomoni L."/>
            <person name="Cosentino E."/>
            <person name="Cuine S."/>
            <person name="Li-Beisson Y."/>
            <person name="Delledonne M."/>
            <person name="Ballottari M."/>
        </authorList>
    </citation>
    <scope>NUCLEOTIDE SEQUENCE</scope>
    <source>
        <strain evidence="3">211/11P</strain>
        <tissue evidence="3">Whole cell</tissue>
    </source>
</reference>
<comment type="caution">
    <text evidence="3">The sequence shown here is derived from an EMBL/GenBank/DDBJ whole genome shotgun (WGS) entry which is preliminary data.</text>
</comment>
<organism evidence="3 4">
    <name type="scientific">Chlorella vulgaris</name>
    <name type="common">Green alga</name>
    <dbReference type="NCBI Taxonomy" id="3077"/>
    <lineage>
        <taxon>Eukaryota</taxon>
        <taxon>Viridiplantae</taxon>
        <taxon>Chlorophyta</taxon>
        <taxon>core chlorophytes</taxon>
        <taxon>Trebouxiophyceae</taxon>
        <taxon>Chlorellales</taxon>
        <taxon>Chlorellaceae</taxon>
        <taxon>Chlorella clade</taxon>
        <taxon>Chlorella</taxon>
    </lineage>
</organism>